<sequence>MGSGDTTATKAKGFGPDSVWITNTGLFTFNPSISSIRGTFLGLASTASNTTGPESLRPKFDQTGYHHFNRSFGVGAAAGPISIPDTINPSWYSFPEVGFLSKASCMYNDSSAFGIRYLAQNDITYNLRFQANGTLANGMNVIREFNQITPQRHDIFIWSVAYAERKTYISLAVDPTLPTDPYDFKRFDKVQCEINYEPRNFSVKVNATAKTMLASTSNDAAVPWPDYGDAVLSGLDNPFRHYPADESMYFGSQLGHSIVVNINQLRLIRNESDSTEDKNNATMFQGLEEYFESLYDNGIGMLSATRLIGANKTTPVVAAVGLPAIKYGEPIYICTVLAINIIVLIAFVVEAVRTRGWAHMASLELSDVASVVLTASNGGTALAEKVYQTTPEEIGHIRLRLRKTVGDWEALTIQESGSDGSLDVKG</sequence>
<gene>
    <name evidence="2" type="ORF">K469DRAFT_779328</name>
</gene>
<organism evidence="2 3">
    <name type="scientific">Zopfia rhizophila CBS 207.26</name>
    <dbReference type="NCBI Taxonomy" id="1314779"/>
    <lineage>
        <taxon>Eukaryota</taxon>
        <taxon>Fungi</taxon>
        <taxon>Dikarya</taxon>
        <taxon>Ascomycota</taxon>
        <taxon>Pezizomycotina</taxon>
        <taxon>Dothideomycetes</taxon>
        <taxon>Dothideomycetes incertae sedis</taxon>
        <taxon>Zopfiaceae</taxon>
        <taxon>Zopfia</taxon>
    </lineage>
</organism>
<proteinExistence type="predicted"/>
<dbReference type="Proteomes" id="UP000800200">
    <property type="component" value="Unassembled WGS sequence"/>
</dbReference>
<keyword evidence="3" id="KW-1185">Reference proteome</keyword>
<reference evidence="2" key="1">
    <citation type="journal article" date="2020" name="Stud. Mycol.">
        <title>101 Dothideomycetes genomes: a test case for predicting lifestyles and emergence of pathogens.</title>
        <authorList>
            <person name="Haridas S."/>
            <person name="Albert R."/>
            <person name="Binder M."/>
            <person name="Bloem J."/>
            <person name="Labutti K."/>
            <person name="Salamov A."/>
            <person name="Andreopoulos B."/>
            <person name="Baker S."/>
            <person name="Barry K."/>
            <person name="Bills G."/>
            <person name="Bluhm B."/>
            <person name="Cannon C."/>
            <person name="Castanera R."/>
            <person name="Culley D."/>
            <person name="Daum C."/>
            <person name="Ezra D."/>
            <person name="Gonzalez J."/>
            <person name="Henrissat B."/>
            <person name="Kuo A."/>
            <person name="Liang C."/>
            <person name="Lipzen A."/>
            <person name="Lutzoni F."/>
            <person name="Magnuson J."/>
            <person name="Mondo S."/>
            <person name="Nolan M."/>
            <person name="Ohm R."/>
            <person name="Pangilinan J."/>
            <person name="Park H.-J."/>
            <person name="Ramirez L."/>
            <person name="Alfaro M."/>
            <person name="Sun H."/>
            <person name="Tritt A."/>
            <person name="Yoshinaga Y."/>
            <person name="Zwiers L.-H."/>
            <person name="Turgeon B."/>
            <person name="Goodwin S."/>
            <person name="Spatafora J."/>
            <person name="Crous P."/>
            <person name="Grigoriev I."/>
        </authorList>
    </citation>
    <scope>NUCLEOTIDE SEQUENCE</scope>
    <source>
        <strain evidence="2">CBS 207.26</strain>
    </source>
</reference>
<keyword evidence="1" id="KW-0812">Transmembrane</keyword>
<keyword evidence="1" id="KW-0472">Membrane</keyword>
<dbReference type="OrthoDB" id="529273at2759"/>
<accession>A0A6A6E643</accession>
<protein>
    <submittedName>
        <fullName evidence="2">Uncharacterized protein</fullName>
    </submittedName>
</protein>
<evidence type="ECO:0000313" key="3">
    <source>
        <dbReference type="Proteomes" id="UP000800200"/>
    </source>
</evidence>
<keyword evidence="1" id="KW-1133">Transmembrane helix</keyword>
<dbReference type="EMBL" id="ML994634">
    <property type="protein sequence ID" value="KAF2185336.1"/>
    <property type="molecule type" value="Genomic_DNA"/>
</dbReference>
<feature type="transmembrane region" description="Helical" evidence="1">
    <location>
        <begin position="330"/>
        <end position="352"/>
    </location>
</feature>
<name>A0A6A6E643_9PEZI</name>
<dbReference type="AlphaFoldDB" id="A0A6A6E643"/>
<evidence type="ECO:0000256" key="1">
    <source>
        <dbReference type="SAM" id="Phobius"/>
    </source>
</evidence>
<evidence type="ECO:0000313" key="2">
    <source>
        <dbReference type="EMBL" id="KAF2185336.1"/>
    </source>
</evidence>